<name>A0A2G0QDR5_XENHO</name>
<dbReference type="KEGG" id="xho:A9255_13055"/>
<keyword evidence="3" id="KW-1185">Reference proteome</keyword>
<sequence length="266" mass="30814">MLETFQIWSFKSLCLVIRMDFVFGNTCAASAPLRLASSVSLIGIIHSYRYPKLSKDYVIAIAYTENLMIVCVTYSLSSLLMSLDIETVFKQQGLERMVQKIMIEKKLHLSHNLSSNDVVTFSYFCFSIEEPFFKVFLSILYIFIGFSEYELIARNNDNRSKSFYLRLMCSSIDSQFGYSVIYKRVWKFHKKNSITIVTPIPWILYVACKKFPIVSSFYKDNISSALAISENHRPFMFPMSIHPNPILPLTRFTHNKPVDINIFGDD</sequence>
<dbReference type="EMBL" id="NJAI01000001">
    <property type="protein sequence ID" value="PHM57346.1"/>
    <property type="molecule type" value="Genomic_DNA"/>
</dbReference>
<proteinExistence type="predicted"/>
<evidence type="ECO:0000313" key="1">
    <source>
        <dbReference type="EMBL" id="AOM41428.1"/>
    </source>
</evidence>
<protein>
    <submittedName>
        <fullName evidence="2">Uncharacterized protein</fullName>
    </submittedName>
</protein>
<accession>A0A2G0QDR5</accession>
<dbReference type="AlphaFoldDB" id="A0A2G0QDR5"/>
<evidence type="ECO:0000313" key="4">
    <source>
        <dbReference type="Proteomes" id="UP000225433"/>
    </source>
</evidence>
<evidence type="ECO:0000313" key="2">
    <source>
        <dbReference type="EMBL" id="PHM57346.1"/>
    </source>
</evidence>
<dbReference type="RefSeq" id="WP_069317106.1">
    <property type="nucleotide sequence ID" value="NZ_CAWNQJ010000001.1"/>
</dbReference>
<dbReference type="STRING" id="351679.A9255_13055"/>
<dbReference type="EMBL" id="CP016176">
    <property type="protein sequence ID" value="AOM41428.1"/>
    <property type="molecule type" value="Genomic_DNA"/>
</dbReference>
<gene>
    <name evidence="1" type="ORF">A9255_13055</name>
    <name evidence="2" type="ORF">Xhom_00312</name>
</gene>
<reference evidence="1 3" key="1">
    <citation type="submission" date="2016-06" db="EMBL/GenBank/DDBJ databases">
        <title>Bacterial characters and pathogenicity of Xenorhabdus hominickii from an entomopathogenic nematode, Steinernema monticolum.</title>
        <authorList>
            <person name="Park Y."/>
            <person name="Kim Y."/>
        </authorList>
    </citation>
    <scope>NUCLEOTIDE SEQUENCE [LARGE SCALE GENOMIC DNA]</scope>
    <source>
        <strain evidence="1 3">ANU1</strain>
    </source>
</reference>
<reference evidence="2 4" key="2">
    <citation type="journal article" date="2017" name="Nat. Microbiol.">
        <title>Natural product diversity associated with the nematode symbionts Photorhabdus and Xenorhabdus.</title>
        <authorList>
            <person name="Tobias N.J."/>
            <person name="Wolff H."/>
            <person name="Djahanschiri B."/>
            <person name="Grundmann F."/>
            <person name="Kronenwerth M."/>
            <person name="Shi Y.M."/>
            <person name="Simonyi S."/>
            <person name="Grun P."/>
            <person name="Shapiro-Ilan D."/>
            <person name="Pidot S.J."/>
            <person name="Stinear T.P."/>
            <person name="Ebersberger I."/>
            <person name="Bode H.B."/>
        </authorList>
    </citation>
    <scope>NUCLEOTIDE SEQUENCE [LARGE SCALE GENOMIC DNA]</scope>
    <source>
        <strain evidence="2 4">DSM 17903</strain>
    </source>
</reference>
<dbReference type="Proteomes" id="UP000094600">
    <property type="component" value="Chromosome"/>
</dbReference>
<organism evidence="2 4">
    <name type="scientific">Xenorhabdus hominickii</name>
    <dbReference type="NCBI Taxonomy" id="351679"/>
    <lineage>
        <taxon>Bacteria</taxon>
        <taxon>Pseudomonadati</taxon>
        <taxon>Pseudomonadota</taxon>
        <taxon>Gammaproteobacteria</taxon>
        <taxon>Enterobacterales</taxon>
        <taxon>Morganellaceae</taxon>
        <taxon>Xenorhabdus</taxon>
    </lineage>
</organism>
<evidence type="ECO:0000313" key="3">
    <source>
        <dbReference type="Proteomes" id="UP000094600"/>
    </source>
</evidence>
<dbReference type="Proteomes" id="UP000225433">
    <property type="component" value="Unassembled WGS sequence"/>
</dbReference>